<protein>
    <submittedName>
        <fullName evidence="2">Uncharacterized protein DUF2233</fullName>
    </submittedName>
</protein>
<dbReference type="PANTHER" id="PTHR40446:SF2">
    <property type="entry name" value="N-ACETYLGLUCOSAMINE-1-PHOSPHODIESTER ALPHA-N-ACETYLGLUCOSAMINIDASE"/>
    <property type="match status" value="1"/>
</dbReference>
<comment type="caution">
    <text evidence="2">The sequence shown here is derived from an EMBL/GenBank/DDBJ whole genome shotgun (WGS) entry which is preliminary data.</text>
</comment>
<dbReference type="Proteomes" id="UP000256779">
    <property type="component" value="Unassembled WGS sequence"/>
</dbReference>
<dbReference type="EMBL" id="QREG01000036">
    <property type="protein sequence ID" value="RED91791.1"/>
    <property type="molecule type" value="Genomic_DNA"/>
</dbReference>
<evidence type="ECO:0000313" key="2">
    <source>
        <dbReference type="EMBL" id="RED91791.1"/>
    </source>
</evidence>
<dbReference type="Pfam" id="PF09992">
    <property type="entry name" value="NAGPA"/>
    <property type="match status" value="1"/>
</dbReference>
<keyword evidence="3" id="KW-1185">Reference proteome</keyword>
<organism evidence="2 3">
    <name type="scientific">Marinoscillum furvescens DSM 4134</name>
    <dbReference type="NCBI Taxonomy" id="1122208"/>
    <lineage>
        <taxon>Bacteria</taxon>
        <taxon>Pseudomonadati</taxon>
        <taxon>Bacteroidota</taxon>
        <taxon>Cytophagia</taxon>
        <taxon>Cytophagales</taxon>
        <taxon>Reichenbachiellaceae</taxon>
        <taxon>Marinoscillum</taxon>
    </lineage>
</organism>
<feature type="domain" description="Phosphodiester glycosidase" evidence="1">
    <location>
        <begin position="93"/>
        <end position="312"/>
    </location>
</feature>
<sequence length="316" mass="34134">MKFFNLRFFFCLMLMVLLIPKKLAAQLQLQWQPLDSLNAEIPDAVRAFETNTPLPDGGVFNAQCVRINLNDPQVDVSAVYSKLKKTPQQLASGAMVAINGGFFGKSINLSTVVNDGKWYSVNVPSVTRSYQGENTAYYPTRGAFGLVNRQADVAWIYHNTTDSLLYEYSLPAPNQQGEAPAAKPSDVYPEGAKIWDADVAMGGAPVLVTNGKVNVTANAELIQVNNDKREPRSAIGYTTANELLLVVVNGRQPELSMGITLPELAQLMVELGAVEALNLDGGGSSCLVVNGQVISHPSDKTGPRPVPSALLVHFTN</sequence>
<reference evidence="2 3" key="1">
    <citation type="submission" date="2018-07" db="EMBL/GenBank/DDBJ databases">
        <title>Genomic Encyclopedia of Type Strains, Phase IV (KMG-IV): sequencing the most valuable type-strain genomes for metagenomic binning, comparative biology and taxonomic classification.</title>
        <authorList>
            <person name="Goeker M."/>
        </authorList>
    </citation>
    <scope>NUCLEOTIDE SEQUENCE [LARGE SCALE GENOMIC DNA]</scope>
    <source>
        <strain evidence="2 3">DSM 4134</strain>
    </source>
</reference>
<dbReference type="AlphaFoldDB" id="A0A3D9KWZ8"/>
<dbReference type="RefSeq" id="WP_115870447.1">
    <property type="nucleotide sequence ID" value="NZ_QREG01000036.1"/>
</dbReference>
<gene>
    <name evidence="2" type="ORF">C7460_13627</name>
</gene>
<dbReference type="PANTHER" id="PTHR40446">
    <property type="entry name" value="N-ACETYLGLUCOSAMINE-1-PHOSPHODIESTER ALPHA-N-ACETYLGLUCOSAMINIDASE"/>
    <property type="match status" value="1"/>
</dbReference>
<evidence type="ECO:0000259" key="1">
    <source>
        <dbReference type="Pfam" id="PF09992"/>
    </source>
</evidence>
<name>A0A3D9KWZ8_MARFU</name>
<proteinExistence type="predicted"/>
<accession>A0A3D9KWZ8</accession>
<dbReference type="InterPro" id="IPR018711">
    <property type="entry name" value="NAGPA"/>
</dbReference>
<evidence type="ECO:0000313" key="3">
    <source>
        <dbReference type="Proteomes" id="UP000256779"/>
    </source>
</evidence>
<dbReference type="OrthoDB" id="9809781at2"/>